<accession>A0AC35TFU9</accession>
<dbReference type="WBParaSite" id="RSKR_0000009300.1">
    <property type="protein sequence ID" value="RSKR_0000009300.1"/>
    <property type="gene ID" value="RSKR_0000009300"/>
</dbReference>
<reference evidence="2" key="1">
    <citation type="submission" date="2016-11" db="UniProtKB">
        <authorList>
            <consortium name="WormBaseParasite"/>
        </authorList>
    </citation>
    <scope>IDENTIFICATION</scope>
    <source>
        <strain evidence="2">KR3021</strain>
    </source>
</reference>
<evidence type="ECO:0000313" key="2">
    <source>
        <dbReference type="WBParaSite" id="RSKR_0000009300.1"/>
    </source>
</evidence>
<organism evidence="1 2">
    <name type="scientific">Rhabditophanes sp. KR3021</name>
    <dbReference type="NCBI Taxonomy" id="114890"/>
    <lineage>
        <taxon>Eukaryota</taxon>
        <taxon>Metazoa</taxon>
        <taxon>Ecdysozoa</taxon>
        <taxon>Nematoda</taxon>
        <taxon>Chromadorea</taxon>
        <taxon>Rhabditida</taxon>
        <taxon>Tylenchina</taxon>
        <taxon>Panagrolaimomorpha</taxon>
        <taxon>Strongyloidoidea</taxon>
        <taxon>Alloionematidae</taxon>
        <taxon>Rhabditophanes</taxon>
    </lineage>
</organism>
<proteinExistence type="predicted"/>
<name>A0AC35TFU9_9BILA</name>
<dbReference type="Proteomes" id="UP000095286">
    <property type="component" value="Unplaced"/>
</dbReference>
<protein>
    <submittedName>
        <fullName evidence="2">G_PROTEIN_RECEP_F1_2 domain-containing protein</fullName>
    </submittedName>
</protein>
<sequence length="211" mass="24249">MLMFIVMAIGYPTYMFVSSVVDQISQNSTQQVDYCSSLVSAQQNIEAFLKHDIIVDIFLCGVAIIILVGCFGLLKCTSAERIHSYRLSSRYILKQIVKSMRTIALATLLFALFLAINGYGAYLILEREWHSKVDMAFFKELVSLAIPVYIIIYCFVFYFTDIQVMKYMYFSIFGVYRCSTLQVNVFNVIPANADGLVHHTTLINQWERKKF</sequence>
<evidence type="ECO:0000313" key="1">
    <source>
        <dbReference type="Proteomes" id="UP000095286"/>
    </source>
</evidence>